<name>A0A6P1TL26_9FIRM</name>
<dbReference type="InterPro" id="IPR003738">
    <property type="entry name" value="SRAP"/>
</dbReference>
<keyword evidence="3" id="KW-0227">DNA damage</keyword>
<proteinExistence type="inferred from homology"/>
<sequence>MCGRYYVDDETSREIRKILEQLDAKYENNKRKSGEIFPTDTAPILAAYGKNIEPELSVWGFPNYYKKGVLINARAESVLDKKTFRESVFSRRCVIPSSGFYEWDRNKKKFLFKREESETLYMAGLYNFFNEECRFVILTTQANQSMNDIHDRMPVVLEKEEIEQWIMDNNSTSRILNQVPPVLARIS</sequence>
<keyword evidence="5" id="KW-0190">Covalent protein-DNA linkage</keyword>
<dbReference type="GO" id="GO:0006508">
    <property type="term" value="P:proteolysis"/>
    <property type="evidence" value="ECO:0007669"/>
    <property type="project" value="UniProtKB-KW"/>
</dbReference>
<dbReference type="GO" id="GO:0008233">
    <property type="term" value="F:peptidase activity"/>
    <property type="evidence" value="ECO:0007669"/>
    <property type="project" value="UniProtKB-KW"/>
</dbReference>
<dbReference type="AlphaFoldDB" id="A0A6P1TL26"/>
<reference evidence="9 10" key="1">
    <citation type="submission" date="2020-01" db="EMBL/GenBank/DDBJ databases">
        <title>Genome analysis of Anaerocolumna sp. CBA3638.</title>
        <authorList>
            <person name="Kim J."/>
            <person name="Roh S.W."/>
        </authorList>
    </citation>
    <scope>NUCLEOTIDE SEQUENCE [LARGE SCALE GENOMIC DNA]</scope>
    <source>
        <strain evidence="9 10">CBA3638</strain>
    </source>
</reference>
<evidence type="ECO:0000256" key="6">
    <source>
        <dbReference type="ARBA" id="ARBA00023125"/>
    </source>
</evidence>
<evidence type="ECO:0000313" key="9">
    <source>
        <dbReference type="EMBL" id="QHQ61920.1"/>
    </source>
</evidence>
<accession>A0A6P1TL26</accession>
<keyword evidence="4 8" id="KW-0378">Hydrolase</keyword>
<protein>
    <recommendedName>
        <fullName evidence="8">Abasic site processing protein</fullName>
        <ecNumber evidence="8">3.4.-.-</ecNumber>
    </recommendedName>
</protein>
<dbReference type="InterPro" id="IPR036590">
    <property type="entry name" value="SRAP-like"/>
</dbReference>
<keyword evidence="2 8" id="KW-0645">Protease</keyword>
<dbReference type="Pfam" id="PF02586">
    <property type="entry name" value="SRAP"/>
    <property type="match status" value="1"/>
</dbReference>
<evidence type="ECO:0000256" key="7">
    <source>
        <dbReference type="ARBA" id="ARBA00023239"/>
    </source>
</evidence>
<comment type="similarity">
    <text evidence="1 8">Belongs to the SOS response-associated peptidase family.</text>
</comment>
<evidence type="ECO:0000256" key="4">
    <source>
        <dbReference type="ARBA" id="ARBA00022801"/>
    </source>
</evidence>
<dbReference type="SUPFAM" id="SSF143081">
    <property type="entry name" value="BB1717-like"/>
    <property type="match status" value="1"/>
</dbReference>
<dbReference type="PANTHER" id="PTHR13604">
    <property type="entry name" value="DC12-RELATED"/>
    <property type="match status" value="1"/>
</dbReference>
<dbReference type="PANTHER" id="PTHR13604:SF0">
    <property type="entry name" value="ABASIC SITE PROCESSING PROTEIN HMCES"/>
    <property type="match status" value="1"/>
</dbReference>
<evidence type="ECO:0000256" key="1">
    <source>
        <dbReference type="ARBA" id="ARBA00008136"/>
    </source>
</evidence>
<keyword evidence="7" id="KW-0456">Lyase</keyword>
<dbReference type="GO" id="GO:0003697">
    <property type="term" value="F:single-stranded DNA binding"/>
    <property type="evidence" value="ECO:0007669"/>
    <property type="project" value="InterPro"/>
</dbReference>
<evidence type="ECO:0000256" key="8">
    <source>
        <dbReference type="RuleBase" id="RU364100"/>
    </source>
</evidence>
<evidence type="ECO:0000313" key="10">
    <source>
        <dbReference type="Proteomes" id="UP000464314"/>
    </source>
</evidence>
<gene>
    <name evidence="9" type="ORF">Ana3638_14940</name>
</gene>
<dbReference type="EC" id="3.4.-.-" evidence="8"/>
<keyword evidence="10" id="KW-1185">Reference proteome</keyword>
<dbReference type="GO" id="GO:0106300">
    <property type="term" value="P:protein-DNA covalent cross-linking repair"/>
    <property type="evidence" value="ECO:0007669"/>
    <property type="project" value="InterPro"/>
</dbReference>
<evidence type="ECO:0000256" key="2">
    <source>
        <dbReference type="ARBA" id="ARBA00022670"/>
    </source>
</evidence>
<evidence type="ECO:0000256" key="3">
    <source>
        <dbReference type="ARBA" id="ARBA00022763"/>
    </source>
</evidence>
<organism evidence="9 10">
    <name type="scientific">Anaerocolumna sedimenticola</name>
    <dbReference type="NCBI Taxonomy" id="2696063"/>
    <lineage>
        <taxon>Bacteria</taxon>
        <taxon>Bacillati</taxon>
        <taxon>Bacillota</taxon>
        <taxon>Clostridia</taxon>
        <taxon>Lachnospirales</taxon>
        <taxon>Lachnospiraceae</taxon>
        <taxon>Anaerocolumna</taxon>
    </lineage>
</organism>
<dbReference type="RefSeq" id="WP_161838745.1">
    <property type="nucleotide sequence ID" value="NZ_CP048000.1"/>
</dbReference>
<dbReference type="KEGG" id="anr:Ana3638_14940"/>
<dbReference type="GO" id="GO:0016829">
    <property type="term" value="F:lyase activity"/>
    <property type="evidence" value="ECO:0007669"/>
    <property type="project" value="UniProtKB-KW"/>
</dbReference>
<keyword evidence="6" id="KW-0238">DNA-binding</keyword>
<evidence type="ECO:0000256" key="5">
    <source>
        <dbReference type="ARBA" id="ARBA00023124"/>
    </source>
</evidence>
<dbReference type="EMBL" id="CP048000">
    <property type="protein sequence ID" value="QHQ61920.1"/>
    <property type="molecule type" value="Genomic_DNA"/>
</dbReference>
<dbReference type="Proteomes" id="UP000464314">
    <property type="component" value="Chromosome"/>
</dbReference>
<dbReference type="Gene3D" id="3.90.1680.10">
    <property type="entry name" value="SOS response associated peptidase-like"/>
    <property type="match status" value="1"/>
</dbReference>